<dbReference type="Gene3D" id="3.30.559.70">
    <property type="entry name" value="Choline/Carnitine o-acyltransferase, domain 2"/>
    <property type="match status" value="1"/>
</dbReference>
<dbReference type="Pfam" id="PF00755">
    <property type="entry name" value="Carn_acyltransf"/>
    <property type="match status" value="3"/>
</dbReference>
<dbReference type="SUPFAM" id="SSF52777">
    <property type="entry name" value="CoA-dependent acyltransferases"/>
    <property type="match status" value="2"/>
</dbReference>
<keyword evidence="5" id="KW-0276">Fatty acid metabolism</keyword>
<accession>A0A6P6H6Q3</accession>
<dbReference type="KEGG" id="pcoo:112851982"/>
<evidence type="ECO:0000256" key="6">
    <source>
        <dbReference type="ARBA" id="ARBA00022989"/>
    </source>
</evidence>
<reference evidence="14" key="1">
    <citation type="submission" date="2025-08" db="UniProtKB">
        <authorList>
            <consortium name="RefSeq"/>
        </authorList>
    </citation>
    <scope>IDENTIFICATION</scope>
    <source>
        <tissue evidence="14">Blood</tissue>
    </source>
</reference>
<evidence type="ECO:0000256" key="3">
    <source>
        <dbReference type="ARBA" id="ARBA00022679"/>
    </source>
</evidence>
<evidence type="ECO:0000256" key="2">
    <source>
        <dbReference type="ARBA" id="ARBA00005232"/>
    </source>
</evidence>
<dbReference type="GO" id="GO:0005739">
    <property type="term" value="C:mitochondrion"/>
    <property type="evidence" value="ECO:0007669"/>
    <property type="project" value="TreeGrafter"/>
</dbReference>
<dbReference type="PANTHER" id="PTHR22589:SF74">
    <property type="entry name" value="CARNITINE O-PALMITOYLTRANSFERASE 1, LIVER ISOFORM"/>
    <property type="match status" value="1"/>
</dbReference>
<dbReference type="GO" id="GO:0009437">
    <property type="term" value="P:carnitine metabolic process"/>
    <property type="evidence" value="ECO:0007669"/>
    <property type="project" value="TreeGrafter"/>
</dbReference>
<dbReference type="UniPathway" id="UPA00659"/>
<comment type="similarity">
    <text evidence="2">Belongs to the carnitine/choline acetyltransferase family.</text>
</comment>
<protein>
    <submittedName>
        <fullName evidence="14">Carnitine O-palmitoyltransferase 1, liver isoform</fullName>
    </submittedName>
</protein>
<proteinExistence type="inferred from homology"/>
<gene>
    <name evidence="14" type="primary">CPT1A</name>
</gene>
<dbReference type="InterPro" id="IPR000542">
    <property type="entry name" value="Carn_acyl_trans"/>
</dbReference>
<dbReference type="GO" id="GO:0004095">
    <property type="term" value="F:carnitine O-palmitoyltransferase activity"/>
    <property type="evidence" value="ECO:0007669"/>
    <property type="project" value="TreeGrafter"/>
</dbReference>
<evidence type="ECO:0000313" key="14">
    <source>
        <dbReference type="RefSeq" id="XP_025771223.1"/>
    </source>
</evidence>
<dbReference type="Gene3D" id="6.10.250.1760">
    <property type="match status" value="1"/>
</dbReference>
<keyword evidence="3" id="KW-0808">Transferase</keyword>
<evidence type="ECO:0000256" key="7">
    <source>
        <dbReference type="ARBA" id="ARBA00023098"/>
    </source>
</evidence>
<evidence type="ECO:0000256" key="4">
    <source>
        <dbReference type="ARBA" id="ARBA00022692"/>
    </source>
</evidence>
<keyword evidence="13" id="KW-1185">Reference proteome</keyword>
<comment type="subcellular location">
    <subcellularLocation>
        <location evidence="1">Membrane</location>
        <topology evidence="1">Multi-pass membrane protein</topology>
    </subcellularLocation>
</comment>
<dbReference type="PANTHER" id="PTHR22589">
    <property type="entry name" value="CARNITINE O-ACYLTRANSFERASE"/>
    <property type="match status" value="1"/>
</dbReference>
<dbReference type="Pfam" id="PF16484">
    <property type="entry name" value="CPT_N"/>
    <property type="match status" value="1"/>
</dbReference>
<keyword evidence="7" id="KW-0443">Lipid metabolism</keyword>
<dbReference type="InterPro" id="IPR032476">
    <property type="entry name" value="CPT_N"/>
</dbReference>
<evidence type="ECO:0000256" key="8">
    <source>
        <dbReference type="ARBA" id="ARBA00023136"/>
    </source>
</evidence>
<keyword evidence="8 10" id="KW-0472">Membrane</keyword>
<dbReference type="RefSeq" id="XP_025771223.1">
    <property type="nucleotide sequence ID" value="XM_025915438.1"/>
</dbReference>
<feature type="transmembrane region" description="Helical" evidence="10">
    <location>
        <begin position="64"/>
        <end position="85"/>
    </location>
</feature>
<evidence type="ECO:0000256" key="1">
    <source>
        <dbReference type="ARBA" id="ARBA00004141"/>
    </source>
</evidence>
<evidence type="ECO:0000259" key="12">
    <source>
        <dbReference type="Pfam" id="PF16484"/>
    </source>
</evidence>
<name>A0A6P6H6Q3_PUMCO</name>
<dbReference type="InterPro" id="IPR042231">
    <property type="entry name" value="Cho/carn_acyl_trans_2"/>
</dbReference>
<feature type="domain" description="Carnitine O-palmitoyltransferase N-terminal" evidence="12">
    <location>
        <begin position="1"/>
        <end position="47"/>
    </location>
</feature>
<evidence type="ECO:0000256" key="9">
    <source>
        <dbReference type="ARBA" id="ARBA00023315"/>
    </source>
</evidence>
<dbReference type="Gene3D" id="3.30.559.10">
    <property type="entry name" value="Chloramphenicol acetyltransferase-like domain"/>
    <property type="match status" value="2"/>
</dbReference>
<feature type="domain" description="Choline/carnitine acyltransferase" evidence="11">
    <location>
        <begin position="382"/>
        <end position="459"/>
    </location>
</feature>
<organism evidence="13 14">
    <name type="scientific">Puma concolor</name>
    <name type="common">Mountain lion</name>
    <name type="synonym">Felis concolor</name>
    <dbReference type="NCBI Taxonomy" id="9696"/>
    <lineage>
        <taxon>Eukaryota</taxon>
        <taxon>Metazoa</taxon>
        <taxon>Chordata</taxon>
        <taxon>Craniata</taxon>
        <taxon>Vertebrata</taxon>
        <taxon>Euteleostomi</taxon>
        <taxon>Mammalia</taxon>
        <taxon>Eutheria</taxon>
        <taxon>Laurasiatheria</taxon>
        <taxon>Carnivora</taxon>
        <taxon>Feliformia</taxon>
        <taxon>Felidae</taxon>
        <taxon>Felinae</taxon>
        <taxon>Puma</taxon>
    </lineage>
</organism>
<dbReference type="CTD" id="1374"/>
<keyword evidence="6 10" id="KW-1133">Transmembrane helix</keyword>
<evidence type="ECO:0000313" key="13">
    <source>
        <dbReference type="Proteomes" id="UP000515131"/>
    </source>
</evidence>
<dbReference type="AlphaFoldDB" id="A0A6P6H6Q3"/>
<feature type="domain" description="Choline/carnitine acyltransferase" evidence="11">
    <location>
        <begin position="114"/>
        <end position="186"/>
    </location>
</feature>
<feature type="domain" description="Choline/carnitine acyltransferase" evidence="11">
    <location>
        <begin position="246"/>
        <end position="367"/>
    </location>
</feature>
<keyword evidence="9" id="KW-0012">Acyltransferase</keyword>
<dbReference type="GO" id="GO:0016020">
    <property type="term" value="C:membrane"/>
    <property type="evidence" value="ECO:0007669"/>
    <property type="project" value="UniProtKB-SubCell"/>
</dbReference>
<dbReference type="Proteomes" id="UP000515131">
    <property type="component" value="Unplaced"/>
</dbReference>
<evidence type="ECO:0000256" key="5">
    <source>
        <dbReference type="ARBA" id="ARBA00022832"/>
    </source>
</evidence>
<dbReference type="GO" id="GO:0006635">
    <property type="term" value="P:fatty acid beta-oxidation"/>
    <property type="evidence" value="ECO:0007669"/>
    <property type="project" value="UniProtKB-UniPathway"/>
</dbReference>
<evidence type="ECO:0000259" key="11">
    <source>
        <dbReference type="Pfam" id="PF00755"/>
    </source>
</evidence>
<dbReference type="GeneID" id="112851982"/>
<evidence type="ECO:0000256" key="10">
    <source>
        <dbReference type="SAM" id="Phobius"/>
    </source>
</evidence>
<dbReference type="InterPro" id="IPR039551">
    <property type="entry name" value="Cho/carn_acyl_trans"/>
</dbReference>
<keyword evidence="4 10" id="KW-0812">Transmembrane</keyword>
<sequence length="476" mass="53654">MAEAHQAVAFQFTVTPDGIDLRLSHEALKQIYLSGLHSWKKKFIRFKVYNIICGYMSSQTKNVVSGLLFGTGLWVALIITMRYSLKVLLSYHGWMFAQHGKMSRATKIWMVTEPPFALDTIQHIRDSKHIVVFHKGRYFKVWLYHDGRLLKPREIEQQMQRILDDPSEPQPGEAKLAALTAGESNHLVAMNTTAQTLLAVTRGQYCPRLASTGFRRWGSCQGSKVYVLATDSFQLGYAEDGHCKGDPNPNIPYPTRLQWDIPEECQEVIETSLSCANLLANDVDFHSFPFHTFGKGLIKKCRTSPDAFVQLALQLAHYKDMGKFCLTYEASMTRLFREGRTETVRSCTTESCNFVLAMVDPTQTGNRACAMRESPCPQQVLSEPWRLSTSQTPQQQVELFNLEKNPEYVSSGGGFGPVADDGYGVSYILVGENLINFHISSKFSCPETDSHRFGKHLKQAMTDIIGLFGFSSNSRK</sequence>
<dbReference type="InterPro" id="IPR023213">
    <property type="entry name" value="CAT-like_dom_sf"/>
</dbReference>